<dbReference type="RefSeq" id="WP_164697977.1">
    <property type="nucleotide sequence ID" value="NZ_JAAIKB010000023.1"/>
</dbReference>
<accession>A0A6M1LVP5</accession>
<comment type="caution">
    <text evidence="1">The sequence shown here is derived from an EMBL/GenBank/DDBJ whole genome shotgun (WGS) entry which is preliminary data.</text>
</comment>
<evidence type="ECO:0000313" key="2">
    <source>
        <dbReference type="Proteomes" id="UP000475385"/>
    </source>
</evidence>
<organism evidence="1 2">
    <name type="scientific">Falsiroseomonas algicola</name>
    <dbReference type="NCBI Taxonomy" id="2716930"/>
    <lineage>
        <taxon>Bacteria</taxon>
        <taxon>Pseudomonadati</taxon>
        <taxon>Pseudomonadota</taxon>
        <taxon>Alphaproteobacteria</taxon>
        <taxon>Acetobacterales</taxon>
        <taxon>Roseomonadaceae</taxon>
        <taxon>Falsiroseomonas</taxon>
    </lineage>
</organism>
<proteinExistence type="predicted"/>
<dbReference type="Proteomes" id="UP000475385">
    <property type="component" value="Unassembled WGS sequence"/>
</dbReference>
<reference evidence="1 2" key="2">
    <citation type="submission" date="2020-03" db="EMBL/GenBank/DDBJ databases">
        <title>Roseomonas stagni sp. nov., isolated from pond water in Japan.</title>
        <authorList>
            <person name="Furuhata K."/>
            <person name="Miyamoto H."/>
            <person name="Goto K."/>
        </authorList>
    </citation>
    <scope>NUCLEOTIDE SEQUENCE [LARGE SCALE GENOMIC DNA]</scope>
    <source>
        <strain evidence="1 2">PeD5</strain>
    </source>
</reference>
<gene>
    <name evidence="1" type="ORF">G3576_28915</name>
</gene>
<keyword evidence="2" id="KW-1185">Reference proteome</keyword>
<sequence length="98" mass="10836">MSLNPVSWINASAKFKELLDLTEKTTKALTRLHEEVQALRLDVERLKAREELVITKAEAAASAASTRIASELARELGRMEAQLHALGAHRPSLPPPRD</sequence>
<reference evidence="1 2" key="1">
    <citation type="submission" date="2020-02" db="EMBL/GenBank/DDBJ databases">
        <authorList>
            <person name="Kim H.M."/>
            <person name="Jeon C.O."/>
        </authorList>
    </citation>
    <scope>NUCLEOTIDE SEQUENCE [LARGE SCALE GENOMIC DNA]</scope>
    <source>
        <strain evidence="1 2">PeD5</strain>
    </source>
</reference>
<evidence type="ECO:0000313" key="1">
    <source>
        <dbReference type="EMBL" id="NGM24062.1"/>
    </source>
</evidence>
<dbReference type="EMBL" id="JAAIKB010000023">
    <property type="protein sequence ID" value="NGM24062.1"/>
    <property type="molecule type" value="Genomic_DNA"/>
</dbReference>
<dbReference type="AlphaFoldDB" id="A0A6M1LVP5"/>
<protein>
    <submittedName>
        <fullName evidence="1">Uncharacterized protein</fullName>
    </submittedName>
</protein>
<name>A0A6M1LVP5_9PROT</name>